<dbReference type="Proteomes" id="UP000613160">
    <property type="component" value="Unassembled WGS sequence"/>
</dbReference>
<dbReference type="CDD" id="cd00293">
    <property type="entry name" value="USP-like"/>
    <property type="match status" value="1"/>
</dbReference>
<comment type="similarity">
    <text evidence="1">Belongs to the universal stress protein A family.</text>
</comment>
<keyword evidence="4" id="KW-1185">Reference proteome</keyword>
<proteinExistence type="inferred from homology"/>
<dbReference type="Pfam" id="PF00582">
    <property type="entry name" value="Usp"/>
    <property type="match status" value="1"/>
</dbReference>
<feature type="domain" description="UspA" evidence="2">
    <location>
        <begin position="161"/>
        <end position="281"/>
    </location>
</feature>
<evidence type="ECO:0000259" key="2">
    <source>
        <dbReference type="Pfam" id="PF00582"/>
    </source>
</evidence>
<dbReference type="AlphaFoldDB" id="A0A916YAR0"/>
<accession>A0A916YAR0</accession>
<dbReference type="Gene3D" id="3.40.50.12370">
    <property type="match status" value="1"/>
</dbReference>
<evidence type="ECO:0000256" key="1">
    <source>
        <dbReference type="ARBA" id="ARBA00008791"/>
    </source>
</evidence>
<dbReference type="SUPFAM" id="SSF52402">
    <property type="entry name" value="Adenine nucleotide alpha hydrolases-like"/>
    <property type="match status" value="1"/>
</dbReference>
<gene>
    <name evidence="3" type="ORF">GCM10011335_45640</name>
</gene>
<reference evidence="3" key="1">
    <citation type="journal article" date="2014" name="Int. J. Syst. Evol. Microbiol.">
        <title>Complete genome sequence of Corynebacterium casei LMG S-19264T (=DSM 44701T), isolated from a smear-ripened cheese.</title>
        <authorList>
            <consortium name="US DOE Joint Genome Institute (JGI-PGF)"/>
            <person name="Walter F."/>
            <person name="Albersmeier A."/>
            <person name="Kalinowski J."/>
            <person name="Ruckert C."/>
        </authorList>
    </citation>
    <scope>NUCLEOTIDE SEQUENCE</scope>
    <source>
        <strain evidence="3">CGMCC 1.15493</strain>
    </source>
</reference>
<evidence type="ECO:0000313" key="3">
    <source>
        <dbReference type="EMBL" id="GGD37775.1"/>
    </source>
</evidence>
<evidence type="ECO:0000313" key="4">
    <source>
        <dbReference type="Proteomes" id="UP000613160"/>
    </source>
</evidence>
<organism evidence="3 4">
    <name type="scientific">Aureimonas glaciei</name>
    <dbReference type="NCBI Taxonomy" id="1776957"/>
    <lineage>
        <taxon>Bacteria</taxon>
        <taxon>Pseudomonadati</taxon>
        <taxon>Pseudomonadota</taxon>
        <taxon>Alphaproteobacteria</taxon>
        <taxon>Hyphomicrobiales</taxon>
        <taxon>Aurantimonadaceae</taxon>
        <taxon>Aureimonas</taxon>
    </lineage>
</organism>
<sequence length="282" mass="29861">MSREFKNVLVALVSQDKAVDNPTAALTMGLALARMASAFVTVNYLSPRPDRTPFSLFSDDMAEVIAKEGAGLDASAHACLAAATVAADAADVPSSTEVLALEFIALVHRSSQLAQMQDVVVMDARSGALEGYSEFIQGMLFRSGRPVVLVPEGWRQGVPRTVSIAWDGSVQATRAVTEALPILQNAAKVDLVSVTDEKNVVDASLRGRLNVYLDRHGVQASEVTLTTRGGKAADALCHHVASSGSEMIVMGAYGHSRIREFVLGGVTRSLLGSSPVPLFLCH</sequence>
<reference evidence="3" key="2">
    <citation type="submission" date="2020-09" db="EMBL/GenBank/DDBJ databases">
        <authorList>
            <person name="Sun Q."/>
            <person name="Zhou Y."/>
        </authorList>
    </citation>
    <scope>NUCLEOTIDE SEQUENCE</scope>
    <source>
        <strain evidence="3">CGMCC 1.15493</strain>
    </source>
</reference>
<protein>
    <submittedName>
        <fullName evidence="3">Universal stress protein A</fullName>
    </submittedName>
</protein>
<dbReference type="InterPro" id="IPR006015">
    <property type="entry name" value="Universal_stress_UspA"/>
</dbReference>
<dbReference type="InterPro" id="IPR006016">
    <property type="entry name" value="UspA"/>
</dbReference>
<dbReference type="EMBL" id="BMJJ01000014">
    <property type="protein sequence ID" value="GGD37775.1"/>
    <property type="molecule type" value="Genomic_DNA"/>
</dbReference>
<name>A0A916YAR0_9HYPH</name>
<dbReference type="PRINTS" id="PR01438">
    <property type="entry name" value="UNVRSLSTRESS"/>
</dbReference>
<comment type="caution">
    <text evidence="3">The sequence shown here is derived from an EMBL/GenBank/DDBJ whole genome shotgun (WGS) entry which is preliminary data.</text>
</comment>
<dbReference type="RefSeq" id="WP_188854762.1">
    <property type="nucleotide sequence ID" value="NZ_BMJJ01000014.1"/>
</dbReference>
<dbReference type="PANTHER" id="PTHR46268:SF15">
    <property type="entry name" value="UNIVERSAL STRESS PROTEIN HP_0031"/>
    <property type="match status" value="1"/>
</dbReference>
<dbReference type="PANTHER" id="PTHR46268">
    <property type="entry name" value="STRESS RESPONSE PROTEIN NHAX"/>
    <property type="match status" value="1"/>
</dbReference>